<proteinExistence type="predicted"/>
<accession>A0A1T4JPH2</accession>
<dbReference type="RefSeq" id="WP_025836777.1">
    <property type="nucleotide sequence ID" value="NZ_CALTZT010000060.1"/>
</dbReference>
<dbReference type="OrthoDB" id="1095728at2"/>
<evidence type="ECO:0000313" key="2">
    <source>
        <dbReference type="EMBL" id="SJZ32068.1"/>
    </source>
</evidence>
<evidence type="ECO:0000256" key="1">
    <source>
        <dbReference type="SAM" id="MobiDB-lite"/>
    </source>
</evidence>
<reference evidence="2 3" key="1">
    <citation type="submission" date="2017-02" db="EMBL/GenBank/DDBJ databases">
        <authorList>
            <person name="Peterson S.W."/>
        </authorList>
    </citation>
    <scope>NUCLEOTIDE SEQUENCE [LARGE SCALE GENOMIC DNA]</scope>
    <source>
        <strain evidence="2 3">ATCC 700135</strain>
    </source>
</reference>
<dbReference type="EMBL" id="FUWL01000003">
    <property type="protein sequence ID" value="SJZ32068.1"/>
    <property type="molecule type" value="Genomic_DNA"/>
</dbReference>
<protein>
    <submittedName>
        <fullName evidence="2">Uncharacterized protein</fullName>
    </submittedName>
</protein>
<organism evidence="2 3">
    <name type="scientific">Porphyromonas cangingivalis</name>
    <dbReference type="NCBI Taxonomy" id="36874"/>
    <lineage>
        <taxon>Bacteria</taxon>
        <taxon>Pseudomonadati</taxon>
        <taxon>Bacteroidota</taxon>
        <taxon>Bacteroidia</taxon>
        <taxon>Bacteroidales</taxon>
        <taxon>Porphyromonadaceae</taxon>
        <taxon>Porphyromonas</taxon>
    </lineage>
</organism>
<feature type="compositionally biased region" description="Basic residues" evidence="1">
    <location>
        <begin position="1"/>
        <end position="12"/>
    </location>
</feature>
<dbReference type="AlphaFoldDB" id="A0A1T4JPH2"/>
<sequence>MAVKTSKPKHTKSSGSVRKEKRECPLALMLTPSEYELVQHFVKKQKITNKSEYFRRLILTEVFSKLNIHYPTIFEEDELTGGL</sequence>
<dbReference type="Proteomes" id="UP000189956">
    <property type="component" value="Unassembled WGS sequence"/>
</dbReference>
<name>A0A1T4JPH2_PORCN</name>
<evidence type="ECO:0000313" key="3">
    <source>
        <dbReference type="Proteomes" id="UP000189956"/>
    </source>
</evidence>
<feature type="region of interest" description="Disordered" evidence="1">
    <location>
        <begin position="1"/>
        <end position="20"/>
    </location>
</feature>
<gene>
    <name evidence="2" type="ORF">SAMN02745205_00235</name>
</gene>